<accession>A5G2U3</accession>
<evidence type="ECO:0000313" key="5">
    <source>
        <dbReference type="EMBL" id="ABQ32175.1"/>
    </source>
</evidence>
<sequence length="336" mass="35263">MTLAARLRHQTAFRLGLGLAGAMILAAGATPARAAEPTIAFVPKLIGITYFTAMKQGLDQAGKKFGAHIIYQGPTTASVSGQSEIVQSLINKHVTAVGVSANSPTALEALAKQAKAKGILFYSSDSQVEGPDVALRVQQTSNKALADTVVDQLAKTIGGKGDVAFVSGGPTATNLNAWIALMKQRLAAKYPQIKLVSVQYAGEDINKATQVTGQLLSAYPHLKGVVGINSTAVPGAAQAVLRAGLSGKVAVTGITDPNSIRPFILDGTVKSVVLWNPISLGYLTGWGVIQELEHKPFKAENTVPGLKQKVKYFPKTHTLLLGNPMVITKANVSMNF</sequence>
<proteinExistence type="inferred from homology"/>
<dbReference type="PANTHER" id="PTHR30036">
    <property type="entry name" value="D-XYLOSE-BINDING PERIPLASMIC PROTEIN"/>
    <property type="match status" value="1"/>
</dbReference>
<dbReference type="STRING" id="349163.Acry_2985"/>
<dbReference type="Proteomes" id="UP000000245">
    <property type="component" value="Chromosome"/>
</dbReference>
<dbReference type="eggNOG" id="COG1879">
    <property type="taxonomic scope" value="Bacteria"/>
</dbReference>
<comment type="subcellular location">
    <subcellularLocation>
        <location evidence="1">Periplasm</location>
    </subcellularLocation>
</comment>
<feature type="signal peptide" evidence="3">
    <location>
        <begin position="1"/>
        <end position="34"/>
    </location>
</feature>
<dbReference type="SUPFAM" id="SSF53822">
    <property type="entry name" value="Periplasmic binding protein-like I"/>
    <property type="match status" value="1"/>
</dbReference>
<keyword evidence="6" id="KW-1185">Reference proteome</keyword>
<evidence type="ECO:0000256" key="2">
    <source>
        <dbReference type="ARBA" id="ARBA00007639"/>
    </source>
</evidence>
<dbReference type="Pfam" id="PF13407">
    <property type="entry name" value="Peripla_BP_4"/>
    <property type="match status" value="1"/>
</dbReference>
<dbReference type="InterPro" id="IPR025997">
    <property type="entry name" value="SBP_2_dom"/>
</dbReference>
<dbReference type="GO" id="GO:0030288">
    <property type="term" value="C:outer membrane-bounded periplasmic space"/>
    <property type="evidence" value="ECO:0007669"/>
    <property type="project" value="TreeGrafter"/>
</dbReference>
<reference evidence="5 6" key="1">
    <citation type="submission" date="2007-05" db="EMBL/GenBank/DDBJ databases">
        <title>Complete sequence of chromosome of Acidiphilium cryptum JF-5.</title>
        <authorList>
            <consortium name="US DOE Joint Genome Institute"/>
            <person name="Copeland A."/>
            <person name="Lucas S."/>
            <person name="Lapidus A."/>
            <person name="Barry K."/>
            <person name="Detter J.C."/>
            <person name="Glavina del Rio T."/>
            <person name="Hammon N."/>
            <person name="Israni S."/>
            <person name="Dalin E."/>
            <person name="Tice H."/>
            <person name="Pitluck S."/>
            <person name="Sims D."/>
            <person name="Brettin T."/>
            <person name="Bruce D."/>
            <person name="Han C."/>
            <person name="Schmutz J."/>
            <person name="Larimer F."/>
            <person name="Land M."/>
            <person name="Hauser L."/>
            <person name="Kyrpides N."/>
            <person name="Kim E."/>
            <person name="Magnuson T."/>
            <person name="Richardson P."/>
        </authorList>
    </citation>
    <scope>NUCLEOTIDE SEQUENCE [LARGE SCALE GENOMIC DNA]</scope>
    <source>
        <strain evidence="5 6">JF-5</strain>
    </source>
</reference>
<dbReference type="GO" id="GO:0030246">
    <property type="term" value="F:carbohydrate binding"/>
    <property type="evidence" value="ECO:0007669"/>
    <property type="project" value="TreeGrafter"/>
</dbReference>
<dbReference type="EMBL" id="CP000697">
    <property type="protein sequence ID" value="ABQ32175.1"/>
    <property type="molecule type" value="Genomic_DNA"/>
</dbReference>
<protein>
    <submittedName>
        <fullName evidence="5">Monosaccharide ABC transporter substrate-binding protein, CUT2 family</fullName>
    </submittedName>
</protein>
<dbReference type="AlphaFoldDB" id="A5G2U3"/>
<evidence type="ECO:0000256" key="1">
    <source>
        <dbReference type="ARBA" id="ARBA00004418"/>
    </source>
</evidence>
<feature type="chain" id="PRO_5002683181" evidence="3">
    <location>
        <begin position="35"/>
        <end position="336"/>
    </location>
</feature>
<name>A5G2U3_ACICJ</name>
<dbReference type="HOGENOM" id="CLU_037628_3_0_5"/>
<evidence type="ECO:0000313" key="6">
    <source>
        <dbReference type="Proteomes" id="UP000000245"/>
    </source>
</evidence>
<dbReference type="InterPro" id="IPR050555">
    <property type="entry name" value="Bact_Solute-Bind_Prot2"/>
</dbReference>
<organism evidence="5 6">
    <name type="scientific">Acidiphilium cryptum (strain JF-5)</name>
    <dbReference type="NCBI Taxonomy" id="349163"/>
    <lineage>
        <taxon>Bacteria</taxon>
        <taxon>Pseudomonadati</taxon>
        <taxon>Pseudomonadota</taxon>
        <taxon>Alphaproteobacteria</taxon>
        <taxon>Acetobacterales</taxon>
        <taxon>Acidocellaceae</taxon>
        <taxon>Acidiphilium</taxon>
    </lineage>
</organism>
<evidence type="ECO:0000256" key="3">
    <source>
        <dbReference type="SAM" id="SignalP"/>
    </source>
</evidence>
<dbReference type="RefSeq" id="WP_007423655.1">
    <property type="nucleotide sequence ID" value="NC_009484.1"/>
</dbReference>
<feature type="domain" description="Periplasmic binding protein" evidence="4">
    <location>
        <begin position="39"/>
        <end position="291"/>
    </location>
</feature>
<gene>
    <name evidence="5" type="ordered locus">Acry_2985</name>
</gene>
<dbReference type="CDD" id="cd06302">
    <property type="entry name" value="PBP1_LsrB_Quorum_Sensing-like"/>
    <property type="match status" value="1"/>
</dbReference>
<evidence type="ECO:0000259" key="4">
    <source>
        <dbReference type="Pfam" id="PF13407"/>
    </source>
</evidence>
<dbReference type="PANTHER" id="PTHR30036:SF7">
    <property type="entry name" value="ABC TRANSPORTER PERIPLASMIC-BINDING PROTEIN YPHF"/>
    <property type="match status" value="1"/>
</dbReference>
<comment type="similarity">
    <text evidence="2">Belongs to the bacterial solute-binding protein 2 family.</text>
</comment>
<dbReference type="InterPro" id="IPR028082">
    <property type="entry name" value="Peripla_BP_I"/>
</dbReference>
<dbReference type="KEGG" id="acr:Acry_2985"/>
<keyword evidence="3" id="KW-0732">Signal</keyword>
<dbReference type="Gene3D" id="3.40.50.2300">
    <property type="match status" value="2"/>
</dbReference>